<protein>
    <submittedName>
        <fullName evidence="2">(2Fe-2S)-binding protein</fullName>
    </submittedName>
</protein>
<dbReference type="GO" id="GO:0051536">
    <property type="term" value="F:iron-sulfur cluster binding"/>
    <property type="evidence" value="ECO:0007669"/>
    <property type="project" value="InterPro"/>
</dbReference>
<proteinExistence type="predicted"/>
<dbReference type="GO" id="GO:0016491">
    <property type="term" value="F:oxidoreductase activity"/>
    <property type="evidence" value="ECO:0007669"/>
    <property type="project" value="UniProtKB-KW"/>
</dbReference>
<dbReference type="Gene3D" id="3.10.20.440">
    <property type="entry name" value="2Fe-2S iron-sulphur cluster binding domain, sarcosine oxidase, alpha subunit, N-terminal domain"/>
    <property type="match status" value="1"/>
</dbReference>
<reference evidence="2" key="1">
    <citation type="submission" date="2022-06" db="EMBL/GenBank/DDBJ databases">
        <title>Dynamics of rice microbiomes reveals core vertical transmitted seed endophytes.</title>
        <authorList>
            <person name="Liao K."/>
            <person name="Zhang X."/>
        </authorList>
    </citation>
    <scope>NUCLEOTIDE SEQUENCE</scope>
    <source>
        <strain evidence="2">JR3-14</strain>
    </source>
</reference>
<dbReference type="Proteomes" id="UP001164392">
    <property type="component" value="Chromosome"/>
</dbReference>
<dbReference type="InterPro" id="IPR036010">
    <property type="entry name" value="2Fe-2S_ferredoxin-like_sf"/>
</dbReference>
<evidence type="ECO:0000313" key="2">
    <source>
        <dbReference type="EMBL" id="UYK90206.1"/>
    </source>
</evidence>
<dbReference type="Pfam" id="PF13510">
    <property type="entry name" value="Fer2_4"/>
    <property type="match status" value="1"/>
</dbReference>
<sequence length="82" mass="8854">MSARMLRLQVDGRDVEVPDGSSVAAAVAQVATHFRRSRSGQPRAPLCGMGVCAECRVRIDRVGQLRACITPARDGMQVWTDG</sequence>
<dbReference type="EMBL" id="CP099534">
    <property type="protein sequence ID" value="UYK90206.1"/>
    <property type="molecule type" value="Genomic_DNA"/>
</dbReference>
<organism evidence="2 3">
    <name type="scientific">Xanthomonas sacchari</name>
    <dbReference type="NCBI Taxonomy" id="56458"/>
    <lineage>
        <taxon>Bacteria</taxon>
        <taxon>Pseudomonadati</taxon>
        <taxon>Pseudomonadota</taxon>
        <taxon>Gammaproteobacteria</taxon>
        <taxon>Lysobacterales</taxon>
        <taxon>Lysobacteraceae</taxon>
        <taxon>Xanthomonas</taxon>
    </lineage>
</organism>
<dbReference type="SUPFAM" id="SSF54292">
    <property type="entry name" value="2Fe-2S ferredoxin-like"/>
    <property type="match status" value="1"/>
</dbReference>
<keyword evidence="1" id="KW-0560">Oxidoreductase</keyword>
<dbReference type="RefSeq" id="WP_170268107.1">
    <property type="nucleotide sequence ID" value="NZ_CP099534.1"/>
</dbReference>
<gene>
    <name evidence="2" type="ORF">NG824_07250</name>
</gene>
<evidence type="ECO:0000256" key="1">
    <source>
        <dbReference type="ARBA" id="ARBA00023002"/>
    </source>
</evidence>
<name>A0AA46YAG8_9XANT</name>
<dbReference type="InterPro" id="IPR042204">
    <property type="entry name" value="2Fe-2S-bd_N"/>
</dbReference>
<dbReference type="AlphaFoldDB" id="A0AA46YAG8"/>
<accession>A0AA46YAG8</accession>
<evidence type="ECO:0000313" key="3">
    <source>
        <dbReference type="Proteomes" id="UP001164392"/>
    </source>
</evidence>